<dbReference type="PROSITE" id="PS50110">
    <property type="entry name" value="RESPONSE_REGULATORY"/>
    <property type="match status" value="1"/>
</dbReference>
<sequence length="770" mass="84461">MIPFDAKAVEMRGLRRSFAARGATDAPAASAEAVYGRDELERRVYAGQVELLYQNGPIAFLFTLICGAALAVVQQHEVPALTLWVWFGWLALLTAARMALAYRYHRARPVAAAQARRWGNRYLIGLGLSGVTWGVGVLFVFPTDPYSQTFTAFVIAGILSGAAAVLAARVEAFLIFAIPCLFPLAARYFLQGGDLPFMLGVMVLVYFIAMLSTMRGVYRTIRTSLELAGDKRELLGEIAERQQMERALRESDERYDLAMKGAREGLWHWTATTKLFHVSPHVSEILGFDPPVATLAVPEWLALIHPDDLTHFRDAVRAYYRGDTEFFECELRVRRPDGAYRWVFNRGLGLRGHEGFIYRAAGSIGDITEQKHAAEEHERLTSQLRHAQKMEAVGTLAGGIAHEFNNLLGVILGYTEMARQAPPDDPRAAQYLKQVLVAGKRAKAIVNQILTFSRRGESVRKTVDIQRLASEAVELLRITLPSTIEIVERSEATGATVVADADQLHQVLMNLGANAAQAMPEGGTLDIALERVEMEREAALVGVDLEPGPYVHLAVSDTGVGMDQTTLERVFDPFFTTKEVGKGTGLGLSIVHGIVTDHGGAVRVDSEPGHGTAFHLYLPCSEGDADPDANTEQLVCFGQGQVILFVDDEPSLVELGEELLAALGYEPVAYTSSQEALAAFRANPERFQLVITDQIMPKLTGLDLAAELARIRPDIPILLATGRPDLALAERGRLAGIREVLKKPLLIRELAEAIGRVWAAERGRRDARAP</sequence>
<dbReference type="PRINTS" id="PR00344">
    <property type="entry name" value="BCTRLSENSOR"/>
</dbReference>
<dbReference type="CDD" id="cd00130">
    <property type="entry name" value="PAS"/>
    <property type="match status" value="1"/>
</dbReference>
<keyword evidence="10" id="KW-0472">Membrane</keyword>
<keyword evidence="3 9" id="KW-0597">Phosphoprotein</keyword>
<comment type="catalytic activity">
    <reaction evidence="1">
        <text>ATP + protein L-histidine = ADP + protein N-phospho-L-histidine.</text>
        <dbReference type="EC" id="2.7.13.3"/>
    </reaction>
</comment>
<dbReference type="EC" id="2.7.13.3" evidence="2"/>
<dbReference type="SUPFAM" id="SSF55785">
    <property type="entry name" value="PYP-like sensor domain (PAS domain)"/>
    <property type="match status" value="1"/>
</dbReference>
<dbReference type="InterPro" id="IPR001789">
    <property type="entry name" value="Sig_transdc_resp-reg_receiver"/>
</dbReference>
<dbReference type="STRING" id="1400863.BN873_490031"/>
<dbReference type="InterPro" id="IPR003594">
    <property type="entry name" value="HATPase_dom"/>
</dbReference>
<dbReference type="Pfam" id="PF02518">
    <property type="entry name" value="HATPase_c"/>
    <property type="match status" value="1"/>
</dbReference>
<feature type="transmembrane region" description="Helical" evidence="10">
    <location>
        <begin position="83"/>
        <end position="102"/>
    </location>
</feature>
<reference evidence="14" key="1">
    <citation type="submission" date="2013-07" db="EMBL/GenBank/DDBJ databases">
        <authorList>
            <person name="McIlroy S."/>
        </authorList>
    </citation>
    <scope>NUCLEOTIDE SEQUENCE [LARGE SCALE GENOMIC DNA]</scope>
    <source>
        <strain evidence="14">Run_A_D11</strain>
    </source>
</reference>
<evidence type="ECO:0000256" key="2">
    <source>
        <dbReference type="ARBA" id="ARBA00012438"/>
    </source>
</evidence>
<dbReference type="SUPFAM" id="SSF47384">
    <property type="entry name" value="Homodimeric domain of signal transducing histidine kinase"/>
    <property type="match status" value="1"/>
</dbReference>
<dbReference type="InterPro" id="IPR036097">
    <property type="entry name" value="HisK_dim/P_sf"/>
</dbReference>
<evidence type="ECO:0000256" key="3">
    <source>
        <dbReference type="ARBA" id="ARBA00022553"/>
    </source>
</evidence>
<evidence type="ECO:0000256" key="9">
    <source>
        <dbReference type="PROSITE-ProRule" id="PRU00169"/>
    </source>
</evidence>
<dbReference type="Gene3D" id="3.30.565.10">
    <property type="entry name" value="Histidine kinase-like ATPase, C-terminal domain"/>
    <property type="match status" value="1"/>
</dbReference>
<accession>W6M6V3</accession>
<feature type="domain" description="Histidine kinase" evidence="11">
    <location>
        <begin position="399"/>
        <end position="622"/>
    </location>
</feature>
<feature type="transmembrane region" description="Helical" evidence="10">
    <location>
        <begin position="196"/>
        <end position="218"/>
    </location>
</feature>
<evidence type="ECO:0000256" key="4">
    <source>
        <dbReference type="ARBA" id="ARBA00022679"/>
    </source>
</evidence>
<dbReference type="SUPFAM" id="SSF55874">
    <property type="entry name" value="ATPase domain of HSP90 chaperone/DNA topoisomerase II/histidine kinase"/>
    <property type="match status" value="1"/>
</dbReference>
<keyword evidence="6 14" id="KW-0418">Kinase</keyword>
<dbReference type="GO" id="GO:0000155">
    <property type="term" value="F:phosphorelay sensor kinase activity"/>
    <property type="evidence" value="ECO:0007669"/>
    <property type="project" value="InterPro"/>
</dbReference>
<protein>
    <recommendedName>
        <fullName evidence="2">histidine kinase</fullName>
        <ecNumber evidence="2">2.7.13.3</ecNumber>
    </recommendedName>
</protein>
<keyword evidence="10" id="KW-1133">Transmembrane helix</keyword>
<dbReference type="NCBIfam" id="TIGR00229">
    <property type="entry name" value="sensory_box"/>
    <property type="match status" value="1"/>
</dbReference>
<dbReference type="InterPro" id="IPR013655">
    <property type="entry name" value="PAS_fold_3"/>
</dbReference>
<dbReference type="SMART" id="SM00387">
    <property type="entry name" value="HATPase_c"/>
    <property type="match status" value="1"/>
</dbReference>
<dbReference type="InterPro" id="IPR000700">
    <property type="entry name" value="PAS-assoc_C"/>
</dbReference>
<feature type="transmembrane region" description="Helical" evidence="10">
    <location>
        <begin position="51"/>
        <end position="71"/>
    </location>
</feature>
<evidence type="ECO:0000259" key="13">
    <source>
        <dbReference type="PROSITE" id="PS50113"/>
    </source>
</evidence>
<dbReference type="InterPro" id="IPR036890">
    <property type="entry name" value="HATPase_C_sf"/>
</dbReference>
<evidence type="ECO:0000259" key="11">
    <source>
        <dbReference type="PROSITE" id="PS50109"/>
    </source>
</evidence>
<keyword evidence="8" id="KW-0902">Two-component regulatory system</keyword>
<evidence type="ECO:0000256" key="10">
    <source>
        <dbReference type="SAM" id="Phobius"/>
    </source>
</evidence>
<dbReference type="CDD" id="cd00082">
    <property type="entry name" value="HisKA"/>
    <property type="match status" value="1"/>
</dbReference>
<keyword evidence="10" id="KW-0812">Transmembrane</keyword>
<feature type="transmembrane region" description="Helical" evidence="10">
    <location>
        <begin position="122"/>
        <end position="141"/>
    </location>
</feature>
<comment type="caution">
    <text evidence="14">The sequence shown here is derived from an EMBL/GenBank/DDBJ whole genome shotgun (WGS) entry which is preliminary data.</text>
</comment>
<keyword evidence="4 14" id="KW-0808">Transferase</keyword>
<dbReference type="SMART" id="SM00388">
    <property type="entry name" value="HisKA"/>
    <property type="match status" value="1"/>
</dbReference>
<keyword evidence="5" id="KW-0547">Nucleotide-binding</keyword>
<evidence type="ECO:0000256" key="1">
    <source>
        <dbReference type="ARBA" id="ARBA00000085"/>
    </source>
</evidence>
<evidence type="ECO:0000259" key="12">
    <source>
        <dbReference type="PROSITE" id="PS50110"/>
    </source>
</evidence>
<dbReference type="Pfam" id="PF00512">
    <property type="entry name" value="HisKA"/>
    <property type="match status" value="1"/>
</dbReference>
<dbReference type="GO" id="GO:0005524">
    <property type="term" value="F:ATP binding"/>
    <property type="evidence" value="ECO:0007669"/>
    <property type="project" value="UniProtKB-KW"/>
</dbReference>
<dbReference type="Gene3D" id="3.30.450.20">
    <property type="entry name" value="PAS domain"/>
    <property type="match status" value="1"/>
</dbReference>
<dbReference type="SMART" id="SM00448">
    <property type="entry name" value="REC"/>
    <property type="match status" value="1"/>
</dbReference>
<reference evidence="14" key="2">
    <citation type="submission" date="2014-03" db="EMBL/GenBank/DDBJ databases">
        <title>Candidatus Competibacter-lineage genomes retrieved from metagenomes reveal functional metabolic diversity.</title>
        <authorList>
            <person name="McIlroy S.J."/>
            <person name="Albertsen M."/>
            <person name="Andresen E.K."/>
            <person name="Saunders A.M."/>
            <person name="Kristiansen R."/>
            <person name="Stokholm-Bjerregaard M."/>
            <person name="Nielsen K.L."/>
            <person name="Nielsen P.H."/>
        </authorList>
    </citation>
    <scope>NUCLEOTIDE SEQUENCE</scope>
    <source>
        <strain evidence="14">Run_A_D11</strain>
    </source>
</reference>
<dbReference type="Gene3D" id="3.40.50.2300">
    <property type="match status" value="1"/>
</dbReference>
<dbReference type="InterPro" id="IPR011006">
    <property type="entry name" value="CheY-like_superfamily"/>
</dbReference>
<keyword evidence="15" id="KW-1185">Reference proteome</keyword>
<dbReference type="PANTHER" id="PTHR43065:SF46">
    <property type="entry name" value="C4-DICARBOXYLATE TRANSPORT SENSOR PROTEIN DCTB"/>
    <property type="match status" value="1"/>
</dbReference>
<dbReference type="InterPro" id="IPR004358">
    <property type="entry name" value="Sig_transdc_His_kin-like_C"/>
</dbReference>
<proteinExistence type="predicted"/>
<evidence type="ECO:0000256" key="6">
    <source>
        <dbReference type="ARBA" id="ARBA00022777"/>
    </source>
</evidence>
<dbReference type="InterPro" id="IPR000014">
    <property type="entry name" value="PAS"/>
</dbReference>
<dbReference type="CDD" id="cd00156">
    <property type="entry name" value="REC"/>
    <property type="match status" value="1"/>
</dbReference>
<feature type="domain" description="PAC" evidence="13">
    <location>
        <begin position="327"/>
        <end position="379"/>
    </location>
</feature>
<dbReference type="AlphaFoldDB" id="W6M6V3"/>
<organism evidence="14 15">
    <name type="scientific">Candidatus Competibacter denitrificans Run_A_D11</name>
    <dbReference type="NCBI Taxonomy" id="1400863"/>
    <lineage>
        <taxon>Bacteria</taxon>
        <taxon>Pseudomonadati</taxon>
        <taxon>Pseudomonadota</taxon>
        <taxon>Gammaproteobacteria</taxon>
        <taxon>Candidatus Competibacteraceae</taxon>
        <taxon>Candidatus Competibacter</taxon>
    </lineage>
</organism>
<dbReference type="PANTHER" id="PTHR43065">
    <property type="entry name" value="SENSOR HISTIDINE KINASE"/>
    <property type="match status" value="1"/>
</dbReference>
<feature type="transmembrane region" description="Helical" evidence="10">
    <location>
        <begin position="147"/>
        <end position="166"/>
    </location>
</feature>
<evidence type="ECO:0000313" key="15">
    <source>
        <dbReference type="Proteomes" id="UP000035760"/>
    </source>
</evidence>
<dbReference type="Proteomes" id="UP000035760">
    <property type="component" value="Unassembled WGS sequence"/>
</dbReference>
<dbReference type="InterPro" id="IPR003661">
    <property type="entry name" value="HisK_dim/P_dom"/>
</dbReference>
<dbReference type="InterPro" id="IPR035965">
    <property type="entry name" value="PAS-like_dom_sf"/>
</dbReference>
<dbReference type="Pfam" id="PF08447">
    <property type="entry name" value="PAS_3"/>
    <property type="match status" value="1"/>
</dbReference>
<evidence type="ECO:0000256" key="8">
    <source>
        <dbReference type="ARBA" id="ARBA00023012"/>
    </source>
</evidence>
<dbReference type="OrthoDB" id="1931120at2"/>
<dbReference type="InterPro" id="IPR005467">
    <property type="entry name" value="His_kinase_dom"/>
</dbReference>
<keyword evidence="7" id="KW-0067">ATP-binding</keyword>
<feature type="domain" description="Response regulatory" evidence="12">
    <location>
        <begin position="642"/>
        <end position="758"/>
    </location>
</feature>
<dbReference type="EMBL" id="CBTJ020000057">
    <property type="protein sequence ID" value="CDI03422.1"/>
    <property type="molecule type" value="Genomic_DNA"/>
</dbReference>
<evidence type="ECO:0000313" key="14">
    <source>
        <dbReference type="EMBL" id="CDI03422.1"/>
    </source>
</evidence>
<gene>
    <name evidence="14" type="ORF">BN873_490031</name>
</gene>
<dbReference type="PROSITE" id="PS50109">
    <property type="entry name" value="HIS_KIN"/>
    <property type="match status" value="1"/>
</dbReference>
<dbReference type="Gene3D" id="1.10.287.130">
    <property type="match status" value="1"/>
</dbReference>
<dbReference type="PROSITE" id="PS50113">
    <property type="entry name" value="PAC"/>
    <property type="match status" value="1"/>
</dbReference>
<dbReference type="SUPFAM" id="SSF52172">
    <property type="entry name" value="CheY-like"/>
    <property type="match status" value="1"/>
</dbReference>
<name>W6M6V3_9GAMM</name>
<evidence type="ECO:0000256" key="5">
    <source>
        <dbReference type="ARBA" id="ARBA00022741"/>
    </source>
</evidence>
<feature type="modified residue" description="4-aspartylphosphate" evidence="9">
    <location>
        <position position="693"/>
    </location>
</feature>
<evidence type="ECO:0000256" key="7">
    <source>
        <dbReference type="ARBA" id="ARBA00022840"/>
    </source>
</evidence>
<dbReference type="Pfam" id="PF00072">
    <property type="entry name" value="Response_reg"/>
    <property type="match status" value="1"/>
</dbReference>